<dbReference type="Pfam" id="PF07732">
    <property type="entry name" value="Cu-oxidase_3"/>
    <property type="match status" value="1"/>
</dbReference>
<evidence type="ECO:0000256" key="1">
    <source>
        <dbReference type="ARBA" id="ARBA00022723"/>
    </source>
</evidence>
<feature type="domain" description="Plastocyanin-like" evidence="4">
    <location>
        <begin position="52"/>
        <end position="153"/>
    </location>
</feature>
<gene>
    <name evidence="5" type="ORF">SAMN04488693_12534</name>
</gene>
<dbReference type="RefSeq" id="WP_245702914.1">
    <property type="nucleotide sequence ID" value="NZ_FNDT01000025.1"/>
</dbReference>
<dbReference type="Proteomes" id="UP000199258">
    <property type="component" value="Unassembled WGS sequence"/>
</dbReference>
<evidence type="ECO:0000313" key="5">
    <source>
        <dbReference type="EMBL" id="SDI82775.1"/>
    </source>
</evidence>
<name>A0A1G8NRH4_9MICC</name>
<dbReference type="InterPro" id="IPR011707">
    <property type="entry name" value="Cu-oxidase-like_N"/>
</dbReference>
<proteinExistence type="predicted"/>
<keyword evidence="3" id="KW-0186">Copper</keyword>
<evidence type="ECO:0000256" key="2">
    <source>
        <dbReference type="ARBA" id="ARBA00023002"/>
    </source>
</evidence>
<keyword evidence="1" id="KW-0479">Metal-binding</keyword>
<dbReference type="Gene3D" id="2.60.40.420">
    <property type="entry name" value="Cupredoxins - blue copper proteins"/>
    <property type="match status" value="1"/>
</dbReference>
<dbReference type="SUPFAM" id="SSF49503">
    <property type="entry name" value="Cupredoxins"/>
    <property type="match status" value="1"/>
</dbReference>
<sequence>MDFSSDQLEVSNPVTEFRQIPALSVQLDVHNRDLVLDDGAEFEMWSFEDEQYERGFPGPTLRLQEGKIFHGTVHPSMGPHTLHWHGMEPDPRNDGVGHTSFEVDGQYTYQFQPEPGRPGDPNYGAAGTYFYHCHVNTPLHVQMGMFGPLVIDPVVHPDYPVSAGARRAFVDGPEYDIDTEALFAPYCVDPRWHEMGHAEGLSGEDAGLNRFEPRHFYLLGGELARRPAGRELVWSLSSLRANVEGGPKKPTLLRTVNANYLPNLVTFTDAAGTEVKIGEIISHDGRPYRDTSVPGAPALSCRDAGYPLTTSRLSYGAAERYEMLLHPPTPGRYYLRVDWKHWITGTVVGTRIVPIDAT</sequence>
<keyword evidence="6" id="KW-1185">Reference proteome</keyword>
<dbReference type="EMBL" id="FNDT01000025">
    <property type="protein sequence ID" value="SDI82775.1"/>
    <property type="molecule type" value="Genomic_DNA"/>
</dbReference>
<dbReference type="AlphaFoldDB" id="A0A1G8NRH4"/>
<dbReference type="GO" id="GO:0016491">
    <property type="term" value="F:oxidoreductase activity"/>
    <property type="evidence" value="ECO:0007669"/>
    <property type="project" value="UniProtKB-KW"/>
</dbReference>
<evidence type="ECO:0000256" key="3">
    <source>
        <dbReference type="ARBA" id="ARBA00023008"/>
    </source>
</evidence>
<dbReference type="InterPro" id="IPR008972">
    <property type="entry name" value="Cupredoxin"/>
</dbReference>
<evidence type="ECO:0000313" key="6">
    <source>
        <dbReference type="Proteomes" id="UP000199258"/>
    </source>
</evidence>
<dbReference type="PANTHER" id="PTHR11709:SF394">
    <property type="entry name" value="FI03373P-RELATED"/>
    <property type="match status" value="1"/>
</dbReference>
<dbReference type="STRING" id="335973.SAMN04488693_12534"/>
<dbReference type="GO" id="GO:0005507">
    <property type="term" value="F:copper ion binding"/>
    <property type="evidence" value="ECO:0007669"/>
    <property type="project" value="InterPro"/>
</dbReference>
<dbReference type="PANTHER" id="PTHR11709">
    <property type="entry name" value="MULTI-COPPER OXIDASE"/>
    <property type="match status" value="1"/>
</dbReference>
<evidence type="ECO:0000259" key="4">
    <source>
        <dbReference type="Pfam" id="PF07732"/>
    </source>
</evidence>
<keyword evidence="2" id="KW-0560">Oxidoreductase</keyword>
<reference evidence="5 6" key="1">
    <citation type="submission" date="2016-10" db="EMBL/GenBank/DDBJ databases">
        <authorList>
            <person name="de Groot N.N."/>
        </authorList>
    </citation>
    <scope>NUCLEOTIDE SEQUENCE [LARGE SCALE GENOMIC DNA]</scope>
    <source>
        <strain evidence="5 6">NP_1H</strain>
    </source>
</reference>
<organism evidence="5 6">
    <name type="scientific">Arthrobacter subterraneus</name>
    <dbReference type="NCBI Taxonomy" id="335973"/>
    <lineage>
        <taxon>Bacteria</taxon>
        <taxon>Bacillati</taxon>
        <taxon>Actinomycetota</taxon>
        <taxon>Actinomycetes</taxon>
        <taxon>Micrococcales</taxon>
        <taxon>Micrococcaceae</taxon>
        <taxon>Arthrobacter</taxon>
    </lineage>
</organism>
<dbReference type="InterPro" id="IPR045087">
    <property type="entry name" value="Cu-oxidase_fam"/>
</dbReference>
<accession>A0A1G8NRH4</accession>
<protein>
    <submittedName>
        <fullName evidence="5">Multicopper oxidase</fullName>
    </submittedName>
</protein>